<evidence type="ECO:0000256" key="7">
    <source>
        <dbReference type="RuleBase" id="RU362042"/>
    </source>
</evidence>
<keyword evidence="7" id="KW-0645">Protease</keyword>
<dbReference type="HOGENOM" id="CLU_028723_1_3_7"/>
<dbReference type="AlphaFoldDB" id="Q7M8X0"/>
<accession>Q7M8X0</accession>
<evidence type="ECO:0000256" key="6">
    <source>
        <dbReference type="PIRSR" id="PIRSR600223-1"/>
    </source>
</evidence>
<evidence type="ECO:0000256" key="1">
    <source>
        <dbReference type="ARBA" id="ARBA00000677"/>
    </source>
</evidence>
<dbReference type="EMBL" id="BX571660">
    <property type="protein sequence ID" value="CAE10417.1"/>
    <property type="molecule type" value="Genomic_DNA"/>
</dbReference>
<dbReference type="eggNOG" id="COG0681">
    <property type="taxonomic scope" value="Bacteria"/>
</dbReference>
<evidence type="ECO:0000313" key="9">
    <source>
        <dbReference type="EMBL" id="CAE10417.1"/>
    </source>
</evidence>
<dbReference type="GO" id="GO:0009003">
    <property type="term" value="F:signal peptidase activity"/>
    <property type="evidence" value="ECO:0007669"/>
    <property type="project" value="UniProtKB-EC"/>
</dbReference>
<dbReference type="GO" id="GO:0006465">
    <property type="term" value="P:signal peptide processing"/>
    <property type="evidence" value="ECO:0007669"/>
    <property type="project" value="InterPro"/>
</dbReference>
<feature type="domain" description="Peptidase S26" evidence="8">
    <location>
        <begin position="11"/>
        <end position="240"/>
    </location>
</feature>
<dbReference type="InterPro" id="IPR000223">
    <property type="entry name" value="Pept_S26A_signal_pept_1"/>
</dbReference>
<dbReference type="Gene3D" id="2.10.109.10">
    <property type="entry name" value="Umud Fragment, subunit A"/>
    <property type="match status" value="1"/>
</dbReference>
<name>Q7M8X0_WOLSU</name>
<dbReference type="InterPro" id="IPR019533">
    <property type="entry name" value="Peptidase_S26"/>
</dbReference>
<gene>
    <name evidence="9" type="primary">LEPP</name>
    <name evidence="9" type="ordered locus">WS1346</name>
</gene>
<keyword evidence="5 7" id="KW-0378">Hydrolase</keyword>
<comment type="subcellular location">
    <subcellularLocation>
        <location evidence="7">Membrane</location>
        <topology evidence="7">Single-pass type II membrane protein</topology>
    </subcellularLocation>
</comment>
<dbReference type="NCBIfam" id="TIGR02227">
    <property type="entry name" value="sigpep_I_bact"/>
    <property type="match status" value="1"/>
</dbReference>
<dbReference type="PRINTS" id="PR00727">
    <property type="entry name" value="LEADERPTASE"/>
</dbReference>
<dbReference type="GO" id="GO:0004252">
    <property type="term" value="F:serine-type endopeptidase activity"/>
    <property type="evidence" value="ECO:0007669"/>
    <property type="project" value="InterPro"/>
</dbReference>
<dbReference type="Pfam" id="PF10502">
    <property type="entry name" value="Peptidase_S26"/>
    <property type="match status" value="1"/>
</dbReference>
<dbReference type="PROSITE" id="PS00761">
    <property type="entry name" value="SPASE_I_3"/>
    <property type="match status" value="1"/>
</dbReference>
<evidence type="ECO:0000256" key="3">
    <source>
        <dbReference type="ARBA" id="ARBA00013208"/>
    </source>
</evidence>
<feature type="active site" evidence="6">
    <location>
        <position position="38"/>
    </location>
</feature>
<keyword evidence="10" id="KW-1185">Reference proteome</keyword>
<evidence type="ECO:0000256" key="2">
    <source>
        <dbReference type="ARBA" id="ARBA00009370"/>
    </source>
</evidence>
<organism evidence="9 10">
    <name type="scientific">Wolinella succinogenes (strain ATCC 29543 / DSM 1740 / CCUG 13145 / JCM 31913 / LMG 7466 / NCTC 11488 / FDC 602W)</name>
    <name type="common">Vibrio succinogenes</name>
    <dbReference type="NCBI Taxonomy" id="273121"/>
    <lineage>
        <taxon>Bacteria</taxon>
        <taxon>Pseudomonadati</taxon>
        <taxon>Campylobacterota</taxon>
        <taxon>Epsilonproteobacteria</taxon>
        <taxon>Campylobacterales</taxon>
        <taxon>Helicobacteraceae</taxon>
        <taxon>Wolinella</taxon>
    </lineage>
</organism>
<sequence length="274" mass="32216">MKWFKKLYDFANSWTGTLIIVLGIIFFVAQAFVIPSGSMIGTMLIGDNLFVKKFAYGTPTPRLPWLEWKVLPDFNDNGHLIEGDRPKRGDIVIFRFPLQDTIHYVKRCVAKEGDEVIYAEEGFYFRPIEGDAYIHERYKGVKTRHFFGKLFVYDPYLSEHSGVHYEKKTMNAFAQMLHYASANQLFMSAHRSAEGEIFFYHKVEKDHFFMMGDNRDNSNDSRFWGSVPYKNVVGKPWFVYFSWDEDYKIRWNRIGKSIETLEDELRDAKAKEAL</sequence>
<comment type="similarity">
    <text evidence="2 7">Belongs to the peptidase S26 family.</text>
</comment>
<dbReference type="STRING" id="273121.WS1346"/>
<dbReference type="PANTHER" id="PTHR43390:SF1">
    <property type="entry name" value="CHLOROPLAST PROCESSING PEPTIDASE"/>
    <property type="match status" value="1"/>
</dbReference>
<dbReference type="CDD" id="cd06530">
    <property type="entry name" value="S26_SPase_I"/>
    <property type="match status" value="1"/>
</dbReference>
<dbReference type="SUPFAM" id="SSF51306">
    <property type="entry name" value="LexA/Signal peptidase"/>
    <property type="match status" value="1"/>
</dbReference>
<evidence type="ECO:0000313" key="10">
    <source>
        <dbReference type="Proteomes" id="UP000000422"/>
    </source>
</evidence>
<dbReference type="PANTHER" id="PTHR43390">
    <property type="entry name" value="SIGNAL PEPTIDASE I"/>
    <property type="match status" value="1"/>
</dbReference>
<dbReference type="KEGG" id="wsu:WS1346"/>
<dbReference type="Proteomes" id="UP000000422">
    <property type="component" value="Chromosome"/>
</dbReference>
<dbReference type="InterPro" id="IPR036286">
    <property type="entry name" value="LexA/Signal_pep-like_sf"/>
</dbReference>
<feature type="active site" evidence="6">
    <location>
        <position position="106"/>
    </location>
</feature>
<dbReference type="InterPro" id="IPR019758">
    <property type="entry name" value="Pept_S26A_signal_pept_1_CS"/>
</dbReference>
<proteinExistence type="inferred from homology"/>
<reference evidence="9 10" key="1">
    <citation type="journal article" date="2003" name="Proc. Natl. Acad. Sci. U.S.A.">
        <title>Complete genome sequence and analysis of Wolinella succinogenes.</title>
        <authorList>
            <person name="Baar C."/>
            <person name="Eppinger M."/>
            <person name="Raddatz G."/>
            <person name="Simon JM."/>
            <person name="Lanz C."/>
            <person name="Klimmek O."/>
            <person name="Nandakumar R."/>
            <person name="Gross R."/>
            <person name="Rosinus A."/>
            <person name="Keller H."/>
            <person name="Jagtap P."/>
            <person name="Linke B."/>
            <person name="Meyer F."/>
            <person name="Lederer H."/>
            <person name="Schuster S.C."/>
        </authorList>
    </citation>
    <scope>NUCLEOTIDE SEQUENCE [LARGE SCALE GENOMIC DNA]</scope>
    <source>
        <strain evidence="10">ATCC 29543 / DSM 1740 / CCUG 13145 / JCM 31913 / LMG 7466 / NCTC 11488 / FDC 602W</strain>
    </source>
</reference>
<dbReference type="GO" id="GO:0016020">
    <property type="term" value="C:membrane"/>
    <property type="evidence" value="ECO:0007669"/>
    <property type="project" value="UniProtKB-SubCell"/>
</dbReference>
<protein>
    <recommendedName>
        <fullName evidence="4 7">Signal peptidase I</fullName>
        <ecNumber evidence="3 7">3.4.21.89</ecNumber>
    </recommendedName>
</protein>
<dbReference type="EC" id="3.4.21.89" evidence="3 7"/>
<dbReference type="RefSeq" id="WP_011139203.1">
    <property type="nucleotide sequence ID" value="NC_005090.1"/>
</dbReference>
<evidence type="ECO:0000256" key="5">
    <source>
        <dbReference type="ARBA" id="ARBA00022801"/>
    </source>
</evidence>
<evidence type="ECO:0000256" key="4">
    <source>
        <dbReference type="ARBA" id="ARBA00019232"/>
    </source>
</evidence>
<evidence type="ECO:0000259" key="8">
    <source>
        <dbReference type="Pfam" id="PF10502"/>
    </source>
</evidence>
<comment type="catalytic activity">
    <reaction evidence="1 7">
        <text>Cleavage of hydrophobic, N-terminal signal or leader sequences from secreted and periplasmic proteins.</text>
        <dbReference type="EC" id="3.4.21.89"/>
    </reaction>
</comment>